<keyword evidence="1" id="KW-0472">Membrane</keyword>
<dbReference type="AlphaFoldDB" id="A0A9D2ANE6"/>
<keyword evidence="1" id="KW-0812">Transmembrane</keyword>
<name>A0A9D2ANE6_9FIRM</name>
<reference evidence="2" key="1">
    <citation type="journal article" date="2021" name="PeerJ">
        <title>Extensive microbial diversity within the chicken gut microbiome revealed by metagenomics and culture.</title>
        <authorList>
            <person name="Gilroy R."/>
            <person name="Ravi A."/>
            <person name="Getino M."/>
            <person name="Pursley I."/>
            <person name="Horton D.L."/>
            <person name="Alikhan N.F."/>
            <person name="Baker D."/>
            <person name="Gharbi K."/>
            <person name="Hall N."/>
            <person name="Watson M."/>
            <person name="Adriaenssens E.M."/>
            <person name="Foster-Nyarko E."/>
            <person name="Jarju S."/>
            <person name="Secka A."/>
            <person name="Antonio M."/>
            <person name="Oren A."/>
            <person name="Chaudhuri R.R."/>
            <person name="La Ragione R."/>
            <person name="Hildebrand F."/>
            <person name="Pallen M.J."/>
        </authorList>
    </citation>
    <scope>NUCLEOTIDE SEQUENCE</scope>
    <source>
        <strain evidence="2">ChiHjej12B11-1927</strain>
    </source>
</reference>
<keyword evidence="1" id="KW-1133">Transmembrane helix</keyword>
<sequence length="181" mass="20430">MPKTKFQEFLRATSQAGVPQQDHLATAAGVKSCSKLQDLTYGVLMTFFMVIAMELYNAGLRDGGLTYSALPNALSEMRFMFPICFVMGFFFIDRLAPKIAFKMAVPGKDNPLLVTTARACVTVAFMCPIMSLWATFIFKHPGIHFLPVWLQTVACNFPMALIWQVFYCGPLVRFLFRKIFL</sequence>
<dbReference type="InterPro" id="IPR021529">
    <property type="entry name" value="DUF2798"/>
</dbReference>
<dbReference type="EMBL" id="DXFG01000266">
    <property type="protein sequence ID" value="HIX38584.1"/>
    <property type="molecule type" value="Genomic_DNA"/>
</dbReference>
<feature type="transmembrane region" description="Helical" evidence="1">
    <location>
        <begin position="39"/>
        <end position="59"/>
    </location>
</feature>
<accession>A0A9D2ANE6</accession>
<feature type="transmembrane region" description="Helical" evidence="1">
    <location>
        <begin position="157"/>
        <end position="176"/>
    </location>
</feature>
<evidence type="ECO:0000313" key="2">
    <source>
        <dbReference type="EMBL" id="HIX38584.1"/>
    </source>
</evidence>
<feature type="transmembrane region" description="Helical" evidence="1">
    <location>
        <begin position="79"/>
        <end position="96"/>
    </location>
</feature>
<organism evidence="2 3">
    <name type="scientific">Candidatus Blautia pullistercoris</name>
    <dbReference type="NCBI Taxonomy" id="2838499"/>
    <lineage>
        <taxon>Bacteria</taxon>
        <taxon>Bacillati</taxon>
        <taxon>Bacillota</taxon>
        <taxon>Clostridia</taxon>
        <taxon>Lachnospirales</taxon>
        <taxon>Lachnospiraceae</taxon>
        <taxon>Blautia</taxon>
    </lineage>
</organism>
<gene>
    <name evidence="2" type="ORF">H9738_12070</name>
</gene>
<proteinExistence type="predicted"/>
<dbReference type="Proteomes" id="UP000824230">
    <property type="component" value="Unassembled WGS sequence"/>
</dbReference>
<protein>
    <submittedName>
        <fullName evidence="2">DUF2798 domain-containing protein</fullName>
    </submittedName>
</protein>
<evidence type="ECO:0000313" key="3">
    <source>
        <dbReference type="Proteomes" id="UP000824230"/>
    </source>
</evidence>
<reference evidence="2" key="2">
    <citation type="submission" date="2021-04" db="EMBL/GenBank/DDBJ databases">
        <authorList>
            <person name="Gilroy R."/>
        </authorList>
    </citation>
    <scope>NUCLEOTIDE SEQUENCE</scope>
    <source>
        <strain evidence="2">ChiHjej12B11-1927</strain>
    </source>
</reference>
<evidence type="ECO:0000256" key="1">
    <source>
        <dbReference type="SAM" id="Phobius"/>
    </source>
</evidence>
<dbReference type="Pfam" id="PF11391">
    <property type="entry name" value="DUF2798"/>
    <property type="match status" value="2"/>
</dbReference>
<comment type="caution">
    <text evidence="2">The sequence shown here is derived from an EMBL/GenBank/DDBJ whole genome shotgun (WGS) entry which is preliminary data.</text>
</comment>
<feature type="transmembrane region" description="Helical" evidence="1">
    <location>
        <begin position="117"/>
        <end position="137"/>
    </location>
</feature>